<gene>
    <name evidence="3" type="ORF">O9G_005835</name>
</gene>
<keyword evidence="1" id="KW-0175">Coiled coil</keyword>
<sequence length="889" mass="103083">MYNEADQRQKEKKQADKTYMGALRQQQDQLRQLKVSERRKDVEESHKLVFGDPVKPRESLPDKYSTFSQNVKTLNSLSDYVVPVNSSVESRVSILEDKMFRDVISQVNQNSEKANILSQNVNALERAVQMNNEDLKGRINFINTDVQQKIAMIDKNRLEDHQKLNHVVEECQKAKEGINSLNNKNGDFVSKLDKQQKEISAMGQKSNEIGIVLKEHDSSINKISSLVTQQIDLLSKRISFVNSDVVDKLSVESKSRQAIDTKYEQQIKEIKANNVRNSEEVYHRMEILKNSLQEVNQRIKTEVETNAVAIQSNIQNLEARSEDLNKFVKDNLVKQLSVIKEEVQNKNHENLKRVDDVYSHVMKTFDGQKLEIQSFLQTKVNQFESFQENTLNSVRLLSEKQRNAEMEMNHKVSYFEQLVRDESNSRQASEHHLQKVVQENRSVLISAIEDVDRKIISIQNEIESKIEISSSKLQLEWENNLQVERQKTDELNNRFISLSSTMKSKNDEFHSKFDNLNSSIDKIDKEICLTKQKNETLAKDLFLKFQELNQTSETKINNVSNEVNNLKIDFKSLLDQKIGNLENFLSNQSDEINKRIKAEDLQKIEESFNERLEEAKKAIQNSNAQTREKFSKKFQEQLEENQRRERKLLEEFHNIKDLLMKQEDFNQQSFKQQQSFNSKINSEILQRASKEQIDQISKVFNQKILDLESELKMLKKEIKISKNRNLDDSFIKNNDYVSNVNYDTERLSRLNGIELDLNEALQVGNNYELESHLAVIVTDNEIDNNQPKNITEATDNNSNKIDNNQPINLSESIESQSIIQTENLLKVELNIQPENPPINSTNEVADNANANVYEAVDIVNETLDVPNETVNEETHQLDSNDIVNESNNQ</sequence>
<organism evidence="3 4">
    <name type="scientific">Rozella allomycis (strain CSF55)</name>
    <dbReference type="NCBI Taxonomy" id="988480"/>
    <lineage>
        <taxon>Eukaryota</taxon>
        <taxon>Fungi</taxon>
        <taxon>Fungi incertae sedis</taxon>
        <taxon>Cryptomycota</taxon>
        <taxon>Cryptomycota incertae sedis</taxon>
        <taxon>Rozella</taxon>
    </lineage>
</organism>
<dbReference type="AlphaFoldDB" id="A0A075AVP3"/>
<protein>
    <submittedName>
        <fullName evidence="3">Uncharacterized protein</fullName>
    </submittedName>
</protein>
<keyword evidence="4" id="KW-1185">Reference proteome</keyword>
<reference evidence="3 4" key="1">
    <citation type="journal article" date="2013" name="Curr. Biol.">
        <title>Shared signatures of parasitism and phylogenomics unite Cryptomycota and microsporidia.</title>
        <authorList>
            <person name="James T.Y."/>
            <person name="Pelin A."/>
            <person name="Bonen L."/>
            <person name="Ahrendt S."/>
            <person name="Sain D."/>
            <person name="Corradi N."/>
            <person name="Stajich J.E."/>
        </authorList>
    </citation>
    <scope>NUCLEOTIDE SEQUENCE [LARGE SCALE GENOMIC DNA]</scope>
    <source>
        <strain evidence="3 4">CSF55</strain>
    </source>
</reference>
<feature type="coiled-coil region" evidence="1">
    <location>
        <begin position="285"/>
        <end position="349"/>
    </location>
</feature>
<dbReference type="HOGENOM" id="CLU_324698_0_0_1"/>
<feature type="region of interest" description="Disordered" evidence="2">
    <location>
        <begin position="1"/>
        <end position="20"/>
    </location>
</feature>
<evidence type="ECO:0000313" key="3">
    <source>
        <dbReference type="EMBL" id="EPZ32574.1"/>
    </source>
</evidence>
<accession>A0A075AVP3</accession>
<dbReference type="EMBL" id="KE561141">
    <property type="protein sequence ID" value="EPZ32574.1"/>
    <property type="molecule type" value="Genomic_DNA"/>
</dbReference>
<feature type="compositionally biased region" description="Basic and acidic residues" evidence="2">
    <location>
        <begin position="1"/>
        <end position="16"/>
    </location>
</feature>
<evidence type="ECO:0000313" key="4">
    <source>
        <dbReference type="Proteomes" id="UP000030755"/>
    </source>
</evidence>
<proteinExistence type="predicted"/>
<name>A0A075AVP3_ROZAC</name>
<dbReference type="Proteomes" id="UP000030755">
    <property type="component" value="Unassembled WGS sequence"/>
</dbReference>
<evidence type="ECO:0000256" key="1">
    <source>
        <dbReference type="SAM" id="Coils"/>
    </source>
</evidence>
<feature type="coiled-coil region" evidence="1">
    <location>
        <begin position="549"/>
        <end position="651"/>
    </location>
</feature>
<dbReference type="OMA" id="CANCLSA"/>
<feature type="coiled-coil region" evidence="1">
    <location>
        <begin position="697"/>
        <end position="724"/>
    </location>
</feature>
<dbReference type="STRING" id="988480.A0A075AVP3"/>
<evidence type="ECO:0000256" key="2">
    <source>
        <dbReference type="SAM" id="MobiDB-lite"/>
    </source>
</evidence>